<dbReference type="PATRIC" id="fig|1503.3.peg.527"/>
<comment type="caution">
    <text evidence="8">The sequence shown here is derived from an EMBL/GenBank/DDBJ whole genome shotgun (WGS) entry which is preliminary data.</text>
</comment>
<feature type="transmembrane region" description="Helical" evidence="6">
    <location>
        <begin position="161"/>
        <end position="180"/>
    </location>
</feature>
<feature type="transmembrane region" description="Helical" evidence="6">
    <location>
        <begin position="132"/>
        <end position="155"/>
    </location>
</feature>
<evidence type="ECO:0000313" key="9">
    <source>
        <dbReference type="Proteomes" id="UP000037267"/>
    </source>
</evidence>
<keyword evidence="4 6" id="KW-1133">Transmembrane helix</keyword>
<accession>A0A0L0W8N3</accession>
<dbReference type="EMBL" id="LGSS01000014">
    <property type="protein sequence ID" value="KNF07645.1"/>
    <property type="molecule type" value="Genomic_DNA"/>
</dbReference>
<keyword evidence="5 6" id="KW-0472">Membrane</keyword>
<keyword evidence="3 6" id="KW-0812">Transmembrane</keyword>
<protein>
    <submittedName>
        <fullName evidence="8">Major facilitator superfamily</fullName>
    </submittedName>
</protein>
<organism evidence="8 9">
    <name type="scientific">Gottschalkia purinilytica</name>
    <name type="common">Clostridium purinilyticum</name>
    <dbReference type="NCBI Taxonomy" id="1503"/>
    <lineage>
        <taxon>Bacteria</taxon>
        <taxon>Bacillati</taxon>
        <taxon>Bacillota</taxon>
        <taxon>Tissierellia</taxon>
        <taxon>Tissierellales</taxon>
        <taxon>Gottschalkiaceae</taxon>
        <taxon>Gottschalkia</taxon>
    </lineage>
</organism>
<keyword evidence="9" id="KW-1185">Reference proteome</keyword>
<dbReference type="PANTHER" id="PTHR23530">
    <property type="entry name" value="TRANSPORT PROTEIN-RELATED"/>
    <property type="match status" value="1"/>
</dbReference>
<dbReference type="Proteomes" id="UP000037267">
    <property type="component" value="Unassembled WGS sequence"/>
</dbReference>
<feature type="transmembrane region" description="Helical" evidence="6">
    <location>
        <begin position="103"/>
        <end position="120"/>
    </location>
</feature>
<sequence length="421" mass="46219">MVKKLSAYKIYLLFSAITAMCFSLVVTVMIVYHIEKVHLNPLQLILVGTTLETACFLFEIPTGIVADVYSRKLSIIIGAVLTGLGFILEGSISSFAFILVSQIVWGLGSTFVSGSVEAWIAEEEKTKDLDQIYIRGAQAGQIGTVIGIILSTIIGNLSVRLPIILSGCLFIVFALFLALYMPENNFKPSAPKDLNTFKKMGYTFKSGFKFIKSKSIIMILLSVTLFYGLSSEGYDRLSNAHFLQDTTLPKLGNLQPVTWFGIFGIAGMILSAIVMQFVAKKLEKKDKIQSGKILLATNIFYISFMLVFALTKNFSLMLITYLATNMFRTINEPIFNAWLNSHIDDNARATVLSINGQINALGQILGGPIIGIIATKISVSIGIACTSLLVTPVLVLYIISIIIDKKDANRVKVGNDIYENN</sequence>
<feature type="transmembrane region" description="Helical" evidence="6">
    <location>
        <begin position="381"/>
        <end position="403"/>
    </location>
</feature>
<dbReference type="Pfam" id="PF07690">
    <property type="entry name" value="MFS_1"/>
    <property type="match status" value="1"/>
</dbReference>
<evidence type="ECO:0000256" key="1">
    <source>
        <dbReference type="ARBA" id="ARBA00004651"/>
    </source>
</evidence>
<evidence type="ECO:0000256" key="4">
    <source>
        <dbReference type="ARBA" id="ARBA00022989"/>
    </source>
</evidence>
<feature type="domain" description="Major facilitator superfamily (MFS) profile" evidence="7">
    <location>
        <begin position="1"/>
        <end position="409"/>
    </location>
</feature>
<dbReference type="STRING" id="1503.CLPU_14c00630"/>
<dbReference type="Gene3D" id="1.20.1250.20">
    <property type="entry name" value="MFS general substrate transporter like domains"/>
    <property type="match status" value="1"/>
</dbReference>
<proteinExistence type="predicted"/>
<dbReference type="InterPro" id="IPR053160">
    <property type="entry name" value="MFS_DHA3_Transporter"/>
</dbReference>
<feature type="transmembrane region" description="Helical" evidence="6">
    <location>
        <begin position="257"/>
        <end position="278"/>
    </location>
</feature>
<name>A0A0L0W8N3_GOTPU</name>
<feature type="transmembrane region" description="Helical" evidence="6">
    <location>
        <begin position="44"/>
        <end position="66"/>
    </location>
</feature>
<dbReference type="RefSeq" id="WP_050356082.1">
    <property type="nucleotide sequence ID" value="NZ_LGSS01000014.1"/>
</dbReference>
<evidence type="ECO:0000256" key="2">
    <source>
        <dbReference type="ARBA" id="ARBA00022448"/>
    </source>
</evidence>
<evidence type="ECO:0000313" key="8">
    <source>
        <dbReference type="EMBL" id="KNF07645.1"/>
    </source>
</evidence>
<dbReference type="GO" id="GO:0022857">
    <property type="term" value="F:transmembrane transporter activity"/>
    <property type="evidence" value="ECO:0007669"/>
    <property type="project" value="InterPro"/>
</dbReference>
<dbReference type="InterPro" id="IPR036259">
    <property type="entry name" value="MFS_trans_sf"/>
</dbReference>
<comment type="subcellular location">
    <subcellularLocation>
        <location evidence="1">Cell membrane</location>
        <topology evidence="1">Multi-pass membrane protein</topology>
    </subcellularLocation>
</comment>
<feature type="transmembrane region" description="Helical" evidence="6">
    <location>
        <begin position="299"/>
        <end position="323"/>
    </location>
</feature>
<feature type="transmembrane region" description="Helical" evidence="6">
    <location>
        <begin position="210"/>
        <end position="229"/>
    </location>
</feature>
<dbReference type="PROSITE" id="PS50850">
    <property type="entry name" value="MFS"/>
    <property type="match status" value="1"/>
</dbReference>
<feature type="transmembrane region" description="Helical" evidence="6">
    <location>
        <begin position="73"/>
        <end position="97"/>
    </location>
</feature>
<dbReference type="PANTHER" id="PTHR23530:SF1">
    <property type="entry name" value="PERMEASE, MAJOR FACILITATOR SUPERFAMILY-RELATED"/>
    <property type="match status" value="1"/>
</dbReference>
<gene>
    <name evidence="8" type="ORF">CLPU_14c00630</name>
</gene>
<dbReference type="NCBIfam" id="NF000043">
    <property type="entry name" value="tet_MFS_P_a"/>
    <property type="match status" value="1"/>
</dbReference>
<dbReference type="SUPFAM" id="SSF103473">
    <property type="entry name" value="MFS general substrate transporter"/>
    <property type="match status" value="1"/>
</dbReference>
<evidence type="ECO:0000256" key="3">
    <source>
        <dbReference type="ARBA" id="ARBA00022692"/>
    </source>
</evidence>
<evidence type="ECO:0000256" key="5">
    <source>
        <dbReference type="ARBA" id="ARBA00023136"/>
    </source>
</evidence>
<keyword evidence="2" id="KW-0813">Transport</keyword>
<dbReference type="GO" id="GO:0005886">
    <property type="term" value="C:plasma membrane"/>
    <property type="evidence" value="ECO:0007669"/>
    <property type="project" value="UniProtKB-SubCell"/>
</dbReference>
<evidence type="ECO:0000259" key="7">
    <source>
        <dbReference type="PROSITE" id="PS50850"/>
    </source>
</evidence>
<dbReference type="OrthoDB" id="9816124at2"/>
<feature type="transmembrane region" description="Helical" evidence="6">
    <location>
        <begin position="12"/>
        <end position="32"/>
    </location>
</feature>
<evidence type="ECO:0000256" key="6">
    <source>
        <dbReference type="SAM" id="Phobius"/>
    </source>
</evidence>
<dbReference type="InterPro" id="IPR020846">
    <property type="entry name" value="MFS_dom"/>
</dbReference>
<dbReference type="CDD" id="cd06174">
    <property type="entry name" value="MFS"/>
    <property type="match status" value="1"/>
</dbReference>
<reference evidence="9" key="1">
    <citation type="submission" date="2015-07" db="EMBL/GenBank/DDBJ databases">
        <title>Draft genome sequence of the purine-degrading Gottschalkia purinilyticum DSM 1384 (formerly Clostridium purinilyticum).</title>
        <authorList>
            <person name="Poehlein A."/>
            <person name="Schiel-Bengelsdorf B."/>
            <person name="Bengelsdorf F.R."/>
            <person name="Daniel R."/>
            <person name="Duerre P."/>
        </authorList>
    </citation>
    <scope>NUCLEOTIDE SEQUENCE [LARGE SCALE GENOMIC DNA]</scope>
    <source>
        <strain evidence="9">DSM 1384</strain>
    </source>
</reference>
<dbReference type="InterPro" id="IPR011701">
    <property type="entry name" value="MFS"/>
</dbReference>
<dbReference type="AlphaFoldDB" id="A0A0L0W8N3"/>